<dbReference type="InterPro" id="IPR056304">
    <property type="entry name" value="Lip-like_C"/>
</dbReference>
<evidence type="ECO:0000256" key="3">
    <source>
        <dbReference type="ARBA" id="ARBA00010701"/>
    </source>
</evidence>
<feature type="compositionally biased region" description="Low complexity" evidence="10">
    <location>
        <begin position="159"/>
        <end position="176"/>
    </location>
</feature>
<feature type="region of interest" description="Disordered" evidence="10">
    <location>
        <begin position="31"/>
        <end position="365"/>
    </location>
</feature>
<feature type="compositionally biased region" description="Low complexity" evidence="10">
    <location>
        <begin position="74"/>
        <end position="89"/>
    </location>
</feature>
<feature type="compositionally biased region" description="Polar residues" evidence="10">
    <location>
        <begin position="210"/>
        <end position="244"/>
    </location>
</feature>
<dbReference type="GO" id="GO:0004806">
    <property type="term" value="F:triacylglycerol lipase activity"/>
    <property type="evidence" value="ECO:0007669"/>
    <property type="project" value="UniProtKB-EC"/>
</dbReference>
<dbReference type="Proteomes" id="UP000053523">
    <property type="component" value="Unassembled WGS sequence"/>
</dbReference>
<feature type="compositionally biased region" description="Polar residues" evidence="10">
    <location>
        <begin position="289"/>
        <end position="316"/>
    </location>
</feature>
<comment type="subcellular location">
    <subcellularLocation>
        <location evidence="2">Secreted</location>
    </subcellularLocation>
</comment>
<feature type="chain" id="PRO_5014395638" description="triacylglycerol lipase" evidence="11">
    <location>
        <begin position="36"/>
        <end position="750"/>
    </location>
</feature>
<evidence type="ECO:0000256" key="6">
    <source>
        <dbReference type="ARBA" id="ARBA00022729"/>
    </source>
</evidence>
<feature type="compositionally biased region" description="Polar residues" evidence="10">
    <location>
        <begin position="327"/>
        <end position="365"/>
    </location>
</feature>
<protein>
    <recommendedName>
        <fullName evidence="4">triacylglycerol lipase</fullName>
        <ecNumber evidence="4">3.1.1.3</ecNumber>
    </recommendedName>
</protein>
<comment type="caution">
    <text evidence="14">The sequence shown here is derived from an EMBL/GenBank/DDBJ whole genome shotgun (WGS) entry which is preliminary data.</text>
</comment>
<evidence type="ECO:0000256" key="7">
    <source>
        <dbReference type="ARBA" id="ARBA00022801"/>
    </source>
</evidence>
<feature type="domain" description="YSIRK Gram-positive signal peptide" evidence="12">
    <location>
        <begin position="5"/>
        <end position="28"/>
    </location>
</feature>
<sequence length="750" mass="82846">MKTRENRFSIRKLSVGASSVVVATLLFMGGGSAQAAEKQQEVGTPETASAQSIGDKDTHATQKGQVQSTEQDKSQASQTENNTNNSQTSLHNEHNQTDDASTTNETTTTSNETHQSTTVKSEKPASNNDNQQTEAKQTSKQSLSTDTQTSKPTTNDGITKQQSESSKQEEPSTQSTDTASKEDDTIKKTTAHTQSQTDETSDNKKEALNQLHSNVVKSEDANTSSNETNPNTIKSTEQQSIESNMSDKPKVDNQQGQSQPKDNDDNQGDALKTATQPQQQTLTKKEATTSEVTNRLNTQNSDNNNISIDGQTNSTLDSDKSSKQNKDVQSGLNTLKNNAVATTNTQSKSQAATGTKDQTNKVAKQAQYKNQDPIILVHGFNGFTDDINPSVLAHYWGGGKLNIRQDLEENGYESYEASISAFGSNYDRAVELYYYIKGGTVDYGAAHAAKYGHERYGKTYEGVYKDWQPGQKVHLVGHSMGGQTIRQLESLLRNGNPEEQEYQRIHGGDISPLYQCQNDNMISSITTLGTPHNGTHASDLLGNEALIRQVVFDAGKVLGNKDSRVDFGLSQWGLKQQPNESYVDYVKRVKDSKLWQTKDNGFYDLTREGATNLNRQTSLNPNIVYKTYTGESTHASLFGRQKSDLNLFFPFTLTANVIGKAAEKEWRENDGLVSVISSQHPFNQAYTHTQATDTNQKGIWQVTPTKHDWDHVDFVGQDSTDTKRTRAELQQFWHSLADDLVQSENLTRNA</sequence>
<evidence type="ECO:0000313" key="14">
    <source>
        <dbReference type="EMBL" id="PNN29883.1"/>
    </source>
</evidence>
<dbReference type="Pfam" id="PF24708">
    <property type="entry name" value="Lip_C"/>
    <property type="match status" value="1"/>
</dbReference>
<dbReference type="InterPro" id="IPR029058">
    <property type="entry name" value="AB_hydrolase_fold"/>
</dbReference>
<evidence type="ECO:0000256" key="1">
    <source>
        <dbReference type="ARBA" id="ARBA00001024"/>
    </source>
</evidence>
<dbReference type="Pfam" id="PF04650">
    <property type="entry name" value="YSIRK_signal"/>
    <property type="match status" value="1"/>
</dbReference>
<proteinExistence type="inferred from homology"/>
<feature type="compositionally biased region" description="Basic and acidic residues" evidence="10">
    <location>
        <begin position="317"/>
        <end position="326"/>
    </location>
</feature>
<keyword evidence="7" id="KW-0378">Hydrolase</keyword>
<dbReference type="SUPFAM" id="SSF53474">
    <property type="entry name" value="alpha/beta-Hydrolases"/>
    <property type="match status" value="1"/>
</dbReference>
<feature type="compositionally biased region" description="Polar residues" evidence="10">
    <location>
        <begin position="273"/>
        <end position="282"/>
    </location>
</feature>
<keyword evidence="6 11" id="KW-0732">Signal</keyword>
<evidence type="ECO:0000256" key="2">
    <source>
        <dbReference type="ARBA" id="ARBA00004613"/>
    </source>
</evidence>
<dbReference type="PANTHER" id="PTHR34043">
    <property type="entry name" value="ALPHA/BETA-HYDROLASES SUPERFAMILY PROTEIN"/>
    <property type="match status" value="1"/>
</dbReference>
<dbReference type="NCBIfam" id="NF047351">
    <property type="entry name" value="lipase_YSIRK_Sa"/>
    <property type="match status" value="1"/>
</dbReference>
<evidence type="ECO:0000256" key="4">
    <source>
        <dbReference type="ARBA" id="ARBA00013279"/>
    </source>
</evidence>
<evidence type="ECO:0000256" key="11">
    <source>
        <dbReference type="SAM" id="SignalP"/>
    </source>
</evidence>
<dbReference type="Gene3D" id="3.40.50.1820">
    <property type="entry name" value="alpha/beta hydrolase"/>
    <property type="match status" value="1"/>
</dbReference>
<dbReference type="InterPro" id="IPR005877">
    <property type="entry name" value="YSIRK_signal_dom"/>
</dbReference>
<accession>A0A2K0AXY0</accession>
<feature type="signal peptide" evidence="11">
    <location>
        <begin position="1"/>
        <end position="35"/>
    </location>
</feature>
<dbReference type="EC" id="3.1.1.3" evidence="4"/>
<dbReference type="PANTHER" id="PTHR34043:SF3">
    <property type="entry name" value="ALPHA_BETA-HYDROLASES SUPERFAMILY PROTEIN"/>
    <property type="match status" value="1"/>
</dbReference>
<dbReference type="GO" id="GO:0016042">
    <property type="term" value="P:lipid catabolic process"/>
    <property type="evidence" value="ECO:0007669"/>
    <property type="project" value="UniProtKB-KW"/>
</dbReference>
<name>A0A2K0AXY0_STAHA</name>
<dbReference type="AlphaFoldDB" id="A0A2K0AXY0"/>
<feature type="domain" description="Lipase-like C-terminal" evidence="13">
    <location>
        <begin position="370"/>
        <end position="748"/>
    </location>
</feature>
<evidence type="ECO:0000259" key="12">
    <source>
        <dbReference type="Pfam" id="PF04650"/>
    </source>
</evidence>
<evidence type="ECO:0000313" key="15">
    <source>
        <dbReference type="Proteomes" id="UP000053523"/>
    </source>
</evidence>
<evidence type="ECO:0000256" key="10">
    <source>
        <dbReference type="SAM" id="MobiDB-lite"/>
    </source>
</evidence>
<dbReference type="EMBL" id="LORN02000006">
    <property type="protein sequence ID" value="PNN29883.1"/>
    <property type="molecule type" value="Genomic_DNA"/>
</dbReference>
<dbReference type="GO" id="GO:0005576">
    <property type="term" value="C:extracellular region"/>
    <property type="evidence" value="ECO:0007669"/>
    <property type="project" value="UniProtKB-SubCell"/>
</dbReference>
<feature type="compositionally biased region" description="Polar residues" evidence="10">
    <location>
        <begin position="124"/>
        <end position="158"/>
    </location>
</feature>
<gene>
    <name evidence="14" type="ORF">AL503_000880</name>
</gene>
<evidence type="ECO:0000256" key="5">
    <source>
        <dbReference type="ARBA" id="ARBA00022525"/>
    </source>
</evidence>
<keyword evidence="8" id="KW-0442">Lipid degradation</keyword>
<organism evidence="14 15">
    <name type="scientific">Staphylococcus haemolyticus</name>
    <dbReference type="NCBI Taxonomy" id="1283"/>
    <lineage>
        <taxon>Bacteria</taxon>
        <taxon>Bacillati</taxon>
        <taxon>Bacillota</taxon>
        <taxon>Bacilli</taxon>
        <taxon>Bacillales</taxon>
        <taxon>Staphylococcaceae</taxon>
        <taxon>Staphylococcus</taxon>
    </lineage>
</organism>
<keyword evidence="9" id="KW-0443">Lipid metabolism</keyword>
<evidence type="ECO:0000256" key="8">
    <source>
        <dbReference type="ARBA" id="ARBA00022963"/>
    </source>
</evidence>
<reference evidence="14 15" key="1">
    <citation type="submission" date="2017-12" db="EMBL/GenBank/DDBJ databases">
        <title>FDA dAtabase for Regulatory Grade micrObial Sequences (FDA-ARGOS): Supporting development and validation of Infectious Disease Dx tests.</title>
        <authorList>
            <person name="Hoffmann M."/>
            <person name="Allard M."/>
            <person name="Evans P."/>
            <person name="Brown E."/>
            <person name="Tallon L."/>
            <person name="Sadzewicz L."/>
            <person name="Sengamalay N."/>
            <person name="Ott S."/>
            <person name="Godinez A."/>
            <person name="Nagaraj S."/>
            <person name="Vavikolanu K."/>
            <person name="Aluvathingal J."/>
            <person name="Nadendla S."/>
            <person name="Sichtig H."/>
        </authorList>
    </citation>
    <scope>NUCLEOTIDE SEQUENCE [LARGE SCALE GENOMIC DNA]</scope>
    <source>
        <strain evidence="14 15">FDAARGOS_148</strain>
    </source>
</reference>
<feature type="compositionally biased region" description="Low complexity" evidence="10">
    <location>
        <begin position="98"/>
        <end position="118"/>
    </location>
</feature>
<evidence type="ECO:0000256" key="9">
    <source>
        <dbReference type="ARBA" id="ARBA00023098"/>
    </source>
</evidence>
<keyword evidence="5" id="KW-0964">Secreted</keyword>
<evidence type="ECO:0000259" key="13">
    <source>
        <dbReference type="Pfam" id="PF24708"/>
    </source>
</evidence>
<dbReference type="NCBIfam" id="TIGR01168">
    <property type="entry name" value="YSIRK_signal"/>
    <property type="match status" value="1"/>
</dbReference>
<comment type="similarity">
    <text evidence="3">Belongs to the AB hydrolase superfamily. Lipase family.</text>
</comment>
<comment type="catalytic activity">
    <reaction evidence="1">
        <text>a triacylglycerol + H2O = a diacylglycerol + a fatty acid + H(+)</text>
        <dbReference type="Rhea" id="RHEA:12044"/>
        <dbReference type="ChEBI" id="CHEBI:15377"/>
        <dbReference type="ChEBI" id="CHEBI:15378"/>
        <dbReference type="ChEBI" id="CHEBI:17855"/>
        <dbReference type="ChEBI" id="CHEBI:18035"/>
        <dbReference type="ChEBI" id="CHEBI:28868"/>
        <dbReference type="EC" id="3.1.1.3"/>
    </reaction>
</comment>